<evidence type="ECO:0000313" key="3">
    <source>
        <dbReference type="Proteomes" id="UP000239415"/>
    </source>
</evidence>
<sequence>MSPSAPAPSESDKAPNRKVQDRRLESAQAPDTGRERIGRLIEVDRLLGYLAGPQRQEFAYPGASYVKLHFGKLTMLPGDYVTVSNPAGTESYRYESDADGRWAMSITGDTAIVEVHRKVNPLGLGDVLGGLSVGVDRVARGDERRKAPAGPGREESVCGTDTSTDAVCYQSKDPVAYTKSKAIARLLINGTELCTGWRVGAKNRMITNNHCLTTSAEAYDTEVWFNYQCAKCGGFDVFKPTKVWGDQVLATDKTYDYTLFTVDGFESVQKFGYLTLDTARPKKGQQLYVPQHPAGEPARIAGSQGEAAGNCEVDNPDYTGYAPRSDVSYFCDTAGGSSGSPVISRATNKVVALHHFGGCPNSGVRGDLLAGRLRTYL</sequence>
<organism evidence="2 3">
    <name type="scientific">Actinoplanes italicus</name>
    <dbReference type="NCBI Taxonomy" id="113567"/>
    <lineage>
        <taxon>Bacteria</taxon>
        <taxon>Bacillati</taxon>
        <taxon>Actinomycetota</taxon>
        <taxon>Actinomycetes</taxon>
        <taxon>Micromonosporales</taxon>
        <taxon>Micromonosporaceae</taxon>
        <taxon>Actinoplanes</taxon>
    </lineage>
</organism>
<dbReference type="EMBL" id="PVMZ01000002">
    <property type="protein sequence ID" value="PRX24239.1"/>
    <property type="molecule type" value="Genomic_DNA"/>
</dbReference>
<feature type="compositionally biased region" description="Basic and acidic residues" evidence="1">
    <location>
        <begin position="10"/>
        <end position="25"/>
    </location>
</feature>
<accession>A0A2T0KKT6</accession>
<dbReference type="InterPro" id="IPR043504">
    <property type="entry name" value="Peptidase_S1_PA_chymotrypsin"/>
</dbReference>
<dbReference type="SUPFAM" id="SSF50494">
    <property type="entry name" value="Trypsin-like serine proteases"/>
    <property type="match status" value="1"/>
</dbReference>
<dbReference type="Pfam" id="PF13365">
    <property type="entry name" value="Trypsin_2"/>
    <property type="match status" value="1"/>
</dbReference>
<dbReference type="PANTHER" id="PTHR36234">
    <property type="entry name" value="LYSYL ENDOPEPTIDASE"/>
    <property type="match status" value="1"/>
</dbReference>
<dbReference type="InterPro" id="IPR009003">
    <property type="entry name" value="Peptidase_S1_PA"/>
</dbReference>
<feature type="region of interest" description="Disordered" evidence="1">
    <location>
        <begin position="1"/>
        <end position="35"/>
    </location>
</feature>
<evidence type="ECO:0000256" key="1">
    <source>
        <dbReference type="SAM" id="MobiDB-lite"/>
    </source>
</evidence>
<dbReference type="PANTHER" id="PTHR36234:SF5">
    <property type="entry name" value="LYSYL ENDOPEPTIDASE"/>
    <property type="match status" value="1"/>
</dbReference>
<reference evidence="2 3" key="1">
    <citation type="submission" date="2018-03" db="EMBL/GenBank/DDBJ databases">
        <title>Genomic Encyclopedia of Archaeal and Bacterial Type Strains, Phase II (KMG-II): from individual species to whole genera.</title>
        <authorList>
            <person name="Goeker M."/>
        </authorList>
    </citation>
    <scope>NUCLEOTIDE SEQUENCE [LARGE SCALE GENOMIC DNA]</scope>
    <source>
        <strain evidence="2 3">DSM 43146</strain>
    </source>
</reference>
<protein>
    <submittedName>
        <fullName evidence="2">Trypsin-like peptidase</fullName>
    </submittedName>
</protein>
<keyword evidence="3" id="KW-1185">Reference proteome</keyword>
<name>A0A2T0KKT6_9ACTN</name>
<dbReference type="Proteomes" id="UP000239415">
    <property type="component" value="Unassembled WGS sequence"/>
</dbReference>
<dbReference type="AlphaFoldDB" id="A0A2T0KKT6"/>
<gene>
    <name evidence="2" type="ORF">CLV67_10213</name>
</gene>
<dbReference type="Gene3D" id="2.40.10.10">
    <property type="entry name" value="Trypsin-like serine proteases"/>
    <property type="match status" value="2"/>
</dbReference>
<comment type="caution">
    <text evidence="2">The sequence shown here is derived from an EMBL/GenBank/DDBJ whole genome shotgun (WGS) entry which is preliminary data.</text>
</comment>
<evidence type="ECO:0000313" key="2">
    <source>
        <dbReference type="EMBL" id="PRX24239.1"/>
    </source>
</evidence>
<proteinExistence type="predicted"/>